<organism evidence="2 3">
    <name type="scientific">Exophiala bonariae</name>
    <dbReference type="NCBI Taxonomy" id="1690606"/>
    <lineage>
        <taxon>Eukaryota</taxon>
        <taxon>Fungi</taxon>
        <taxon>Dikarya</taxon>
        <taxon>Ascomycota</taxon>
        <taxon>Pezizomycotina</taxon>
        <taxon>Eurotiomycetes</taxon>
        <taxon>Chaetothyriomycetidae</taxon>
        <taxon>Chaetothyriales</taxon>
        <taxon>Herpotrichiellaceae</taxon>
        <taxon>Exophiala</taxon>
    </lineage>
</organism>
<dbReference type="Gene3D" id="3.40.630.30">
    <property type="match status" value="1"/>
</dbReference>
<dbReference type="AlphaFoldDB" id="A0AAV9N6M2"/>
<dbReference type="PANTHER" id="PTHR42791:SF1">
    <property type="entry name" value="N-ACETYLTRANSFERASE DOMAIN-CONTAINING PROTEIN"/>
    <property type="match status" value="1"/>
</dbReference>
<feature type="compositionally biased region" description="Polar residues" evidence="1">
    <location>
        <begin position="1"/>
        <end position="27"/>
    </location>
</feature>
<dbReference type="EMBL" id="JAVRRD010000019">
    <property type="protein sequence ID" value="KAK5049404.1"/>
    <property type="molecule type" value="Genomic_DNA"/>
</dbReference>
<proteinExistence type="predicted"/>
<evidence type="ECO:0000313" key="3">
    <source>
        <dbReference type="Proteomes" id="UP001358417"/>
    </source>
</evidence>
<evidence type="ECO:0008006" key="4">
    <source>
        <dbReference type="Google" id="ProtNLM"/>
    </source>
</evidence>
<feature type="region of interest" description="Disordered" evidence="1">
    <location>
        <begin position="1"/>
        <end position="35"/>
    </location>
</feature>
<evidence type="ECO:0000313" key="2">
    <source>
        <dbReference type="EMBL" id="KAK5049404.1"/>
    </source>
</evidence>
<dbReference type="Proteomes" id="UP001358417">
    <property type="component" value="Unassembled WGS sequence"/>
</dbReference>
<accession>A0AAV9N6M2</accession>
<dbReference type="PANTHER" id="PTHR42791">
    <property type="entry name" value="GNAT FAMILY ACETYLTRANSFERASE"/>
    <property type="match status" value="1"/>
</dbReference>
<keyword evidence="3" id="KW-1185">Reference proteome</keyword>
<name>A0AAV9N6M2_9EURO</name>
<gene>
    <name evidence="2" type="ORF">LTR84_004333</name>
</gene>
<sequence length="243" mass="26854">MESATLTSENISTSSVNNGQNATSGQQTPYIPPSTTISTSADYRYRLADIYARASVQDPLIIMFEQDKDPSVMSVTAALVRKACEGRIERKVNLGSLIVEAANFAAVACWEPPSATPSLLTTEELEVIAQQRPTFAQFTRDIQSARIEILGPETKYWSLSLMARDPDRKDRGAVRAVIEPFVARAKEEGVPLWLTAANTRARDVYQYFGFRVVRYIESFPQGQKQGEGGGVPSWVMVCNWPPA</sequence>
<dbReference type="RefSeq" id="XP_064704449.1">
    <property type="nucleotide sequence ID" value="XM_064847910.1"/>
</dbReference>
<reference evidence="2 3" key="1">
    <citation type="submission" date="2023-08" db="EMBL/GenBank/DDBJ databases">
        <title>Black Yeasts Isolated from many extreme environments.</title>
        <authorList>
            <person name="Coleine C."/>
            <person name="Stajich J.E."/>
            <person name="Selbmann L."/>
        </authorList>
    </citation>
    <scope>NUCLEOTIDE SEQUENCE [LARGE SCALE GENOMIC DNA]</scope>
    <source>
        <strain evidence="2 3">CCFEE 5792</strain>
    </source>
</reference>
<dbReference type="GeneID" id="89972511"/>
<comment type="caution">
    <text evidence="2">The sequence shown here is derived from an EMBL/GenBank/DDBJ whole genome shotgun (WGS) entry which is preliminary data.</text>
</comment>
<dbReference type="InterPro" id="IPR016181">
    <property type="entry name" value="Acyl_CoA_acyltransferase"/>
</dbReference>
<protein>
    <recommendedName>
        <fullName evidence="4">N-acetyltransferase domain-containing protein</fullName>
    </recommendedName>
</protein>
<dbReference type="SUPFAM" id="SSF55729">
    <property type="entry name" value="Acyl-CoA N-acyltransferases (Nat)"/>
    <property type="match status" value="1"/>
</dbReference>
<evidence type="ECO:0000256" key="1">
    <source>
        <dbReference type="SAM" id="MobiDB-lite"/>
    </source>
</evidence>
<dbReference type="InterPro" id="IPR052523">
    <property type="entry name" value="Trichothecene_AcTrans"/>
</dbReference>